<evidence type="ECO:0000256" key="1">
    <source>
        <dbReference type="SAM" id="Phobius"/>
    </source>
</evidence>
<gene>
    <name evidence="4" type="ORF">EDS130_LOCUS31013</name>
    <name evidence="3" type="ORF">XAT740_LOCUS25616</name>
</gene>
<keyword evidence="1" id="KW-0812">Transmembrane</keyword>
<evidence type="ECO:0008006" key="6">
    <source>
        <dbReference type="Google" id="ProtNLM"/>
    </source>
</evidence>
<organism evidence="3 5">
    <name type="scientific">Adineta ricciae</name>
    <name type="common">Rotifer</name>
    <dbReference type="NCBI Taxonomy" id="249248"/>
    <lineage>
        <taxon>Eukaryota</taxon>
        <taxon>Metazoa</taxon>
        <taxon>Spiralia</taxon>
        <taxon>Gnathifera</taxon>
        <taxon>Rotifera</taxon>
        <taxon>Eurotatoria</taxon>
        <taxon>Bdelloidea</taxon>
        <taxon>Adinetida</taxon>
        <taxon>Adinetidae</taxon>
        <taxon>Adineta</taxon>
    </lineage>
</organism>
<dbReference type="EMBL" id="CAJNOJ010000223">
    <property type="protein sequence ID" value="CAF1308667.1"/>
    <property type="molecule type" value="Genomic_DNA"/>
</dbReference>
<feature type="transmembrane region" description="Helical" evidence="1">
    <location>
        <begin position="574"/>
        <end position="593"/>
    </location>
</feature>
<dbReference type="PANTHER" id="PTHR31061">
    <property type="entry name" value="LD22376P"/>
    <property type="match status" value="1"/>
</dbReference>
<name>A0A814Z5Y3_ADIRI</name>
<feature type="transmembrane region" description="Helical" evidence="1">
    <location>
        <begin position="504"/>
        <end position="527"/>
    </location>
</feature>
<evidence type="ECO:0000313" key="5">
    <source>
        <dbReference type="Proteomes" id="UP000663828"/>
    </source>
</evidence>
<dbReference type="AlphaFoldDB" id="A0A814Z5Y3"/>
<evidence type="ECO:0000313" key="4">
    <source>
        <dbReference type="EMBL" id="CAF1308667.1"/>
    </source>
</evidence>
<dbReference type="OrthoDB" id="2149840at2759"/>
<dbReference type="PANTHER" id="PTHR31061:SF24">
    <property type="entry name" value="LD22376P"/>
    <property type="match status" value="1"/>
</dbReference>
<evidence type="ECO:0000256" key="2">
    <source>
        <dbReference type="SAM" id="SignalP"/>
    </source>
</evidence>
<dbReference type="EMBL" id="CAJNOR010002040">
    <property type="protein sequence ID" value="CAF1238639.1"/>
    <property type="molecule type" value="Genomic_DNA"/>
</dbReference>
<keyword evidence="5" id="KW-1185">Reference proteome</keyword>
<protein>
    <recommendedName>
        <fullName evidence="6">Heparan-alpha-glucosaminide N-acetyltransferase-like protein</fullName>
    </recommendedName>
</protein>
<feature type="transmembrane region" description="Helical" evidence="1">
    <location>
        <begin position="282"/>
        <end position="299"/>
    </location>
</feature>
<feature type="transmembrane region" description="Helical" evidence="1">
    <location>
        <begin position="474"/>
        <end position="492"/>
    </location>
</feature>
<comment type="caution">
    <text evidence="3">The sequence shown here is derived from an EMBL/GenBank/DDBJ whole genome shotgun (WGS) entry which is preliminary data.</text>
</comment>
<feature type="signal peptide" evidence="2">
    <location>
        <begin position="1"/>
        <end position="18"/>
    </location>
</feature>
<proteinExistence type="predicted"/>
<feature type="transmembrane region" description="Helical" evidence="1">
    <location>
        <begin position="311"/>
        <end position="329"/>
    </location>
</feature>
<feature type="transmembrane region" description="Helical" evidence="1">
    <location>
        <begin position="539"/>
        <end position="562"/>
    </location>
</feature>
<accession>A0A814Z5Y3</accession>
<feature type="transmembrane region" description="Helical" evidence="1">
    <location>
        <begin position="216"/>
        <end position="235"/>
    </location>
</feature>
<keyword evidence="1" id="KW-0472">Membrane</keyword>
<feature type="transmembrane region" description="Helical" evidence="1">
    <location>
        <begin position="357"/>
        <end position="378"/>
    </location>
</feature>
<feature type="transmembrane region" description="Helical" evidence="1">
    <location>
        <begin position="138"/>
        <end position="162"/>
    </location>
</feature>
<sequence>MIVNYSILLFMIVSYIRGKEQTAGNDLSRSLSMDEAYLIMYNRNSSENITLFGNKVVCENCNLGKMSMVAPNKNRTIIINTQYAYDLEIRSSESNESILCQFKPYKFHEHGTYVLHLMYNTPLETKCSIEQIGKLSAYAIPAILGVLFVILYTAVVQFWQYIDYRRIWNYFRSTGTQAQILVEDTAQGSLNTNQSAASNTKSRATKRLRSLDTFRGFSLMVMIFVNYGGGGYWFFDHSTWNGLTLADLVFPWFTWMMGVSIVLSQRSLRSKNVRKRSMLVKICRRTLILILLGMSEQPHLMKFKDLRFCGVLQRLATCYFFTAILVLCLDKDYKLNSQDEHQEPSFRMELNRAVFQYWLQWLLVTLVVIIWVLVTFLLQVPGCPTGYIGPGGKHDHGKYSNCTGGVAGYIDRVVLGNSHLYDEPTCKEIYSTKLPYDPEGLLGNLTGILLCYLGVQAGHVFVHSNRVNRICSQWLIWGIICGCFGLGLSFGGHSDSWIPINKNLWSLTFVFTLASLAFVILSVLYVLVDVRQWFTGAPFLWLGMNSIAIYMCHGLFGVSVPVQFDVSDTHAAQLAMHLYGAFFWSLVAGLMYYKKVFIAI</sequence>
<feature type="chain" id="PRO_5036226641" description="Heparan-alpha-glucosaminide N-acetyltransferase-like protein" evidence="2">
    <location>
        <begin position="19"/>
        <end position="600"/>
    </location>
</feature>
<feature type="transmembrane region" description="Helical" evidence="1">
    <location>
        <begin position="441"/>
        <end position="462"/>
    </location>
</feature>
<reference evidence="3" key="1">
    <citation type="submission" date="2021-02" db="EMBL/GenBank/DDBJ databases">
        <authorList>
            <person name="Nowell W R."/>
        </authorList>
    </citation>
    <scope>NUCLEOTIDE SEQUENCE</scope>
</reference>
<dbReference type="Proteomes" id="UP000663852">
    <property type="component" value="Unassembled WGS sequence"/>
</dbReference>
<keyword evidence="2" id="KW-0732">Signal</keyword>
<dbReference type="Proteomes" id="UP000663828">
    <property type="component" value="Unassembled WGS sequence"/>
</dbReference>
<evidence type="ECO:0000313" key="3">
    <source>
        <dbReference type="EMBL" id="CAF1238639.1"/>
    </source>
</evidence>
<keyword evidence="1" id="KW-1133">Transmembrane helix</keyword>
<feature type="transmembrane region" description="Helical" evidence="1">
    <location>
        <begin position="241"/>
        <end position="262"/>
    </location>
</feature>